<feature type="region of interest" description="Disordered" evidence="1">
    <location>
        <begin position="86"/>
        <end position="228"/>
    </location>
</feature>
<feature type="compositionally biased region" description="Polar residues" evidence="1">
    <location>
        <begin position="1"/>
        <end position="18"/>
    </location>
</feature>
<evidence type="ECO:0000313" key="2">
    <source>
        <dbReference type="EMBL" id="CAD6962375.1"/>
    </source>
</evidence>
<feature type="region of interest" description="Disordered" evidence="1">
    <location>
        <begin position="1"/>
        <end position="69"/>
    </location>
</feature>
<sequence length="980" mass="106680">MTDSSEPQHGQAQASIQEPSTSTSPSLPLLASKDLGLGPAARQAVQLDQAHMSTQTPSTSTSPQLPLPAQDAIAVSANITAVDRLRANLQRSKSKSLTDSNTKGQPGPGPSAVDAAPAPAGQIPSASTSSATNAAAAPAGQTPTASAPSTTNATAAGPAGQKKLSASSGQPAKAGAAAPAGQKKSSASSAQLSMDLGQERNKGKSKANPDTPPLTPRPSVQQQQNAGLDAAMPAEWSKGWNEILEIADQYNSGTLAYTPASIEMGSLGGPYTQLGGVVLKKMMETEDAEDPYVPTFSDVWMAIAPEERPPLPSPPRPQVKLPTTKPIAPLDAELRLAEAAAGGGPKAMGYILAAMRNSVNTRRDEWEQACEYMTTIVAKEAQEEDSDDEMDDVSADMPKWVQAYTLAPFTPSPKKKRTYADAGLTSSDEDDDDDDDDEARHGDGSGSGHRRGENGDDANASADESLETMKFRNPTKSSSRKPTNPTTVKYSQPKKKKKKVKRGGGGAQLRHDADLDQAQWATVYSYVLSIVATAPIDPELVAISAIDVAVGMKDARRLADGEEWAPEAVAAIGKDQLRTRLEESITRAEQSGNDVTHTAWRHVLDWMIVTTIHRRGIALGVIKPGEFIDDETTTAVRSTITKRKKTEGALRWIRLAHALGDVMFLPLLMLMGDIAFLDKVQRMKYEVFGGLSELLQTGDDGRSKEEIELLWETEPHMAAMRDAARFAARFVIPTACGTMATMLFHYRKNRSLQEKGVWIRDETKDAIDSPSFVGWKDVLPPVADREKDNWPLTLNCAYTGTMRNISFSTPPNIILSASFKRLFKEGEYRVLDRADCSWLEDESTYGALLNRRWHGDPSMTRLYPTYALIMGIDDEEDEPGDGIVRLEERMKTGYNMSAAEAEKIMKDRHRLERRTFILAENLNTNKLKNARKKGLQQIEEEEMNKYVDPTSDTRSTTPEDDEDEDTMRSPSRAAKRRQIT</sequence>
<feature type="compositionally biased region" description="Polar residues" evidence="1">
    <location>
        <begin position="474"/>
        <end position="490"/>
    </location>
</feature>
<reference evidence="2" key="1">
    <citation type="submission" date="2020-10" db="EMBL/GenBank/DDBJ databases">
        <authorList>
            <person name="Sedaghatjoo S."/>
        </authorList>
    </citation>
    <scope>NUCLEOTIDE SEQUENCE</scope>
    <source>
        <strain evidence="2">AZH3</strain>
    </source>
</reference>
<feature type="region of interest" description="Disordered" evidence="1">
    <location>
        <begin position="409"/>
        <end position="511"/>
    </location>
</feature>
<comment type="caution">
    <text evidence="2">The sequence shown here is derived from an EMBL/GenBank/DDBJ whole genome shotgun (WGS) entry which is preliminary data.</text>
</comment>
<dbReference type="EMBL" id="CAJHJG010007053">
    <property type="protein sequence ID" value="CAD6962375.1"/>
    <property type="molecule type" value="Genomic_DNA"/>
</dbReference>
<feature type="region of interest" description="Disordered" evidence="1">
    <location>
        <begin position="930"/>
        <end position="980"/>
    </location>
</feature>
<organism evidence="2 3">
    <name type="scientific">Tilletia caries</name>
    <name type="common">wheat bunt fungus</name>
    <dbReference type="NCBI Taxonomy" id="13290"/>
    <lineage>
        <taxon>Eukaryota</taxon>
        <taxon>Fungi</taxon>
        <taxon>Dikarya</taxon>
        <taxon>Basidiomycota</taxon>
        <taxon>Ustilaginomycotina</taxon>
        <taxon>Exobasidiomycetes</taxon>
        <taxon>Tilletiales</taxon>
        <taxon>Tilletiaceae</taxon>
        <taxon>Tilletia</taxon>
    </lineage>
</organism>
<feature type="compositionally biased region" description="Low complexity" evidence="1">
    <location>
        <begin position="53"/>
        <end position="68"/>
    </location>
</feature>
<proteinExistence type="predicted"/>
<evidence type="ECO:0000256" key="1">
    <source>
        <dbReference type="SAM" id="MobiDB-lite"/>
    </source>
</evidence>
<feature type="compositionally biased region" description="Low complexity" evidence="1">
    <location>
        <begin position="124"/>
        <end position="191"/>
    </location>
</feature>
<name>A0ABN7JC55_9BASI</name>
<dbReference type="Proteomes" id="UP000836402">
    <property type="component" value="Unassembled WGS sequence"/>
</dbReference>
<accession>A0ABN7JC55</accession>
<feature type="compositionally biased region" description="Polar residues" evidence="1">
    <location>
        <begin position="89"/>
        <end position="104"/>
    </location>
</feature>
<gene>
    <name evidence="2" type="ORF">JKIAZH3_G4926</name>
</gene>
<feature type="compositionally biased region" description="Low complexity" evidence="1">
    <location>
        <begin position="19"/>
        <end position="30"/>
    </location>
</feature>
<evidence type="ECO:0000313" key="3">
    <source>
        <dbReference type="Proteomes" id="UP000836402"/>
    </source>
</evidence>
<keyword evidence="3" id="KW-1185">Reference proteome</keyword>
<feature type="compositionally biased region" description="Basic residues" evidence="1">
    <location>
        <begin position="492"/>
        <end position="502"/>
    </location>
</feature>
<protein>
    <submittedName>
        <fullName evidence="2">Uncharacterized protein</fullName>
    </submittedName>
</protein>
<feature type="compositionally biased region" description="Acidic residues" evidence="1">
    <location>
        <begin position="427"/>
        <end position="437"/>
    </location>
</feature>